<protein>
    <submittedName>
        <fullName evidence="1">Uncharacterized protein</fullName>
    </submittedName>
</protein>
<evidence type="ECO:0000313" key="1">
    <source>
        <dbReference type="EMBL" id="KAK8563406.1"/>
    </source>
</evidence>
<sequence length="129" mass="14587">MLSLVVYLTSGCRLILHYFRCHSSTFPRYVLEQGNCTMDRSDMATFDVFVLATPSPFYPLKKAWRLSFDTLGYWTSLGPRLLCTIDTCDQKELFSTRSGVISSSCHAYGALLDVFGDKLFSNLSCPFHS</sequence>
<gene>
    <name evidence="1" type="ORF">V6N12_035554</name>
</gene>
<reference evidence="1 2" key="1">
    <citation type="journal article" date="2024" name="G3 (Bethesda)">
        <title>Genome assembly of Hibiscus sabdariffa L. provides insights into metabolisms of medicinal natural products.</title>
        <authorList>
            <person name="Kim T."/>
        </authorList>
    </citation>
    <scope>NUCLEOTIDE SEQUENCE [LARGE SCALE GENOMIC DNA]</scope>
    <source>
        <strain evidence="1">TK-2024</strain>
        <tissue evidence="1">Old leaves</tissue>
    </source>
</reference>
<organism evidence="1 2">
    <name type="scientific">Hibiscus sabdariffa</name>
    <name type="common">roselle</name>
    <dbReference type="NCBI Taxonomy" id="183260"/>
    <lineage>
        <taxon>Eukaryota</taxon>
        <taxon>Viridiplantae</taxon>
        <taxon>Streptophyta</taxon>
        <taxon>Embryophyta</taxon>
        <taxon>Tracheophyta</taxon>
        <taxon>Spermatophyta</taxon>
        <taxon>Magnoliopsida</taxon>
        <taxon>eudicotyledons</taxon>
        <taxon>Gunneridae</taxon>
        <taxon>Pentapetalae</taxon>
        <taxon>rosids</taxon>
        <taxon>malvids</taxon>
        <taxon>Malvales</taxon>
        <taxon>Malvaceae</taxon>
        <taxon>Malvoideae</taxon>
        <taxon>Hibiscus</taxon>
    </lineage>
</organism>
<accession>A0ABR2ENE0</accession>
<dbReference type="Proteomes" id="UP001472677">
    <property type="component" value="Unassembled WGS sequence"/>
</dbReference>
<name>A0ABR2ENE0_9ROSI</name>
<comment type="caution">
    <text evidence="1">The sequence shown here is derived from an EMBL/GenBank/DDBJ whole genome shotgun (WGS) entry which is preliminary data.</text>
</comment>
<proteinExistence type="predicted"/>
<keyword evidence="2" id="KW-1185">Reference proteome</keyword>
<dbReference type="EMBL" id="JBBPBM010000011">
    <property type="protein sequence ID" value="KAK8563406.1"/>
    <property type="molecule type" value="Genomic_DNA"/>
</dbReference>
<evidence type="ECO:0000313" key="2">
    <source>
        <dbReference type="Proteomes" id="UP001472677"/>
    </source>
</evidence>